<comment type="caution">
    <text evidence="1">The sequence shown here is derived from an EMBL/GenBank/DDBJ whole genome shotgun (WGS) entry which is preliminary data.</text>
</comment>
<evidence type="ECO:0000313" key="2">
    <source>
        <dbReference type="Proteomes" id="UP000245627"/>
    </source>
</evidence>
<keyword evidence="2" id="KW-1185">Reference proteome</keyword>
<protein>
    <submittedName>
        <fullName evidence="1">Uncharacterized protein</fullName>
    </submittedName>
</protein>
<dbReference type="OrthoDB" id="9911626at2"/>
<dbReference type="RefSeq" id="WP_116774860.1">
    <property type="nucleotide sequence ID" value="NZ_QDKG01000001.1"/>
</dbReference>
<dbReference type="EMBL" id="QDKG01000001">
    <property type="protein sequence ID" value="PVH27005.1"/>
    <property type="molecule type" value="Genomic_DNA"/>
</dbReference>
<organism evidence="1 2">
    <name type="scientific">Sphingobacterium corticibacter</name>
    <dbReference type="NCBI Taxonomy" id="2171749"/>
    <lineage>
        <taxon>Bacteria</taxon>
        <taxon>Pseudomonadati</taxon>
        <taxon>Bacteroidota</taxon>
        <taxon>Sphingobacteriia</taxon>
        <taxon>Sphingobacteriales</taxon>
        <taxon>Sphingobacteriaceae</taxon>
        <taxon>Sphingobacterium</taxon>
    </lineage>
</organism>
<accession>A0A2T8HNL4</accession>
<name>A0A2T8HNL4_9SPHI</name>
<sequence length="94" mass="10757">MFPDQYPDKLVRQGETIDQALPCRFYPNSRSRGMKKVKDGNEVDVQYTISMPEETPNLAVGEIVTGYDERGNVIVWNDTIAIFHHGHFHCVAYV</sequence>
<dbReference type="AlphaFoldDB" id="A0A2T8HNL4"/>
<reference evidence="1 2" key="1">
    <citation type="submission" date="2018-04" db="EMBL/GenBank/DDBJ databases">
        <title>Sphingobacterium cortibacter sp. nov.</title>
        <authorList>
            <person name="Li Y."/>
        </authorList>
    </citation>
    <scope>NUCLEOTIDE SEQUENCE [LARGE SCALE GENOMIC DNA]</scope>
    <source>
        <strain evidence="1 2">2c-3</strain>
    </source>
</reference>
<proteinExistence type="predicted"/>
<dbReference type="Proteomes" id="UP000245627">
    <property type="component" value="Unassembled WGS sequence"/>
</dbReference>
<evidence type="ECO:0000313" key="1">
    <source>
        <dbReference type="EMBL" id="PVH27005.1"/>
    </source>
</evidence>
<gene>
    <name evidence="1" type="ORF">DC487_05260</name>
</gene>